<dbReference type="EMBL" id="JALGAR010000004">
    <property type="protein sequence ID" value="MCI4658981.1"/>
    <property type="molecule type" value="Genomic_DNA"/>
</dbReference>
<dbReference type="InterPro" id="IPR012808">
    <property type="entry name" value="CHP02453"/>
</dbReference>
<dbReference type="InterPro" id="IPR015996">
    <property type="entry name" value="UCP028451"/>
</dbReference>
<name>A0AA41R065_9MICO</name>
<accession>A0AA41R065</accession>
<dbReference type="NCBIfam" id="TIGR02453">
    <property type="entry name" value="TIGR02453 family protein"/>
    <property type="match status" value="1"/>
</dbReference>
<dbReference type="RefSeq" id="WP_243012618.1">
    <property type="nucleotide sequence ID" value="NZ_JALGAR010000004.1"/>
</dbReference>
<gene>
    <name evidence="1" type="ORF">MQH31_14310</name>
</gene>
<dbReference type="PANTHER" id="PTHR36452:SF1">
    <property type="entry name" value="DUF2461 DOMAIN-CONTAINING PROTEIN"/>
    <property type="match status" value="1"/>
</dbReference>
<reference evidence="1" key="1">
    <citation type="submission" date="2022-03" db="EMBL/GenBank/DDBJ databases">
        <title>Cryobacterium sp. nov. strain ZS14-85, isolated from Antarctic soil.</title>
        <authorList>
            <person name="Li J."/>
            <person name="Niu G."/>
        </authorList>
    </citation>
    <scope>NUCLEOTIDE SEQUENCE</scope>
    <source>
        <strain evidence="1">ZS14-85</strain>
    </source>
</reference>
<evidence type="ECO:0000313" key="1">
    <source>
        <dbReference type="EMBL" id="MCI4658981.1"/>
    </source>
</evidence>
<evidence type="ECO:0000313" key="2">
    <source>
        <dbReference type="Proteomes" id="UP001165341"/>
    </source>
</evidence>
<comment type="caution">
    <text evidence="1">The sequence shown here is derived from an EMBL/GenBank/DDBJ whole genome shotgun (WGS) entry which is preliminary data.</text>
</comment>
<dbReference type="PANTHER" id="PTHR36452">
    <property type="entry name" value="CHROMOSOME 12, WHOLE GENOME SHOTGUN SEQUENCE"/>
    <property type="match status" value="1"/>
</dbReference>
<dbReference type="Proteomes" id="UP001165341">
    <property type="component" value="Unassembled WGS sequence"/>
</dbReference>
<sequence length="229" mass="25693">MTTHFSGEALQFLRELEGHNDRGWFDDHKPVYLSEVREPMLDLIDRVNESLAGFAPGHVRPPQKAMMRIYRDVRFSKDKSPYKTNVAASWPLAGSEKTGASYFLSVSGHEVLIAGGCYAPSPEQLTAIRDHIVAHHGELRALLADPRLTGMFDPADGNPLVRPPRGYPVDHPAVDLLRRRQWATFATLPASVAETDAFLTLVTERFEALTPLIDFLNVPLATLRLERRR</sequence>
<protein>
    <submittedName>
        <fullName evidence="1">DUF2461 domain-containing protein</fullName>
    </submittedName>
</protein>
<dbReference type="PIRSF" id="PIRSF028451">
    <property type="entry name" value="UCP028451"/>
    <property type="match status" value="1"/>
</dbReference>
<dbReference type="Pfam" id="PF09365">
    <property type="entry name" value="DUF2461"/>
    <property type="match status" value="1"/>
</dbReference>
<dbReference type="AlphaFoldDB" id="A0AA41R065"/>
<organism evidence="1 2">
    <name type="scientific">Cryobacterium zhongshanensis</name>
    <dbReference type="NCBI Taxonomy" id="2928153"/>
    <lineage>
        <taxon>Bacteria</taxon>
        <taxon>Bacillati</taxon>
        <taxon>Actinomycetota</taxon>
        <taxon>Actinomycetes</taxon>
        <taxon>Micrococcales</taxon>
        <taxon>Microbacteriaceae</taxon>
        <taxon>Cryobacterium</taxon>
    </lineage>
</organism>
<keyword evidence="2" id="KW-1185">Reference proteome</keyword>
<proteinExistence type="predicted"/>